<evidence type="ECO:0000313" key="1">
    <source>
        <dbReference type="EMBL" id="KAF5314452.1"/>
    </source>
</evidence>
<name>A0A8H5B2E1_9AGAR</name>
<accession>A0A8H5B2E1</accession>
<reference evidence="1 2" key="1">
    <citation type="journal article" date="2020" name="ISME J.">
        <title>Uncovering the hidden diversity of litter-decomposition mechanisms in mushroom-forming fungi.</title>
        <authorList>
            <person name="Floudas D."/>
            <person name="Bentzer J."/>
            <person name="Ahren D."/>
            <person name="Johansson T."/>
            <person name="Persson P."/>
            <person name="Tunlid A."/>
        </authorList>
    </citation>
    <scope>NUCLEOTIDE SEQUENCE [LARGE SCALE GENOMIC DNA]</scope>
    <source>
        <strain evidence="1 2">CBS 101986</strain>
    </source>
</reference>
<dbReference type="PANTHER" id="PTHR13211:SF0">
    <property type="entry name" value="TELOMERASE CAJAL BODY PROTEIN 1"/>
    <property type="match status" value="1"/>
</dbReference>
<protein>
    <submittedName>
        <fullName evidence="1">Uncharacterized protein</fullName>
    </submittedName>
</protein>
<dbReference type="OrthoDB" id="239865at2759"/>
<organism evidence="1 2">
    <name type="scientific">Psilocybe cf. subviscida</name>
    <dbReference type="NCBI Taxonomy" id="2480587"/>
    <lineage>
        <taxon>Eukaryota</taxon>
        <taxon>Fungi</taxon>
        <taxon>Dikarya</taxon>
        <taxon>Basidiomycota</taxon>
        <taxon>Agaricomycotina</taxon>
        <taxon>Agaricomycetes</taxon>
        <taxon>Agaricomycetidae</taxon>
        <taxon>Agaricales</taxon>
        <taxon>Agaricineae</taxon>
        <taxon>Strophariaceae</taxon>
        <taxon>Psilocybe</taxon>
    </lineage>
</organism>
<dbReference type="Proteomes" id="UP000567179">
    <property type="component" value="Unassembled WGS sequence"/>
</dbReference>
<dbReference type="InterPro" id="IPR036322">
    <property type="entry name" value="WD40_repeat_dom_sf"/>
</dbReference>
<comment type="caution">
    <text evidence="1">The sequence shown here is derived from an EMBL/GenBank/DDBJ whole genome shotgun (WGS) entry which is preliminary data.</text>
</comment>
<sequence>MKSNPASYCFVASVRECPVKLLDASDGRLRASYKIVDHRERHIAPHILSFDLSAQRLYCGFEDAIEVFDLLRPGEGTRMPTTPSKKSKDGLKGIVSALAFSASFTADESFFAAGTFTPTEDNIALFSDSQQVPLMYVGGGPRAGVTQLKFNPMRPHILYAGYRGHASGLVYSWDTRSNVDSPLEIFRTVNHQRSPTNQKIRFDLDVAGRLLSMGDKAGNISVFELDSAPANFIDPIAFETKEYVPKMHFPAHNDVVGSIAFHPFESRILTAAGSRHFIESYSDSSDNEDNSRAEARAQPITLDSTLKIWDLRHRA</sequence>
<gene>
    <name evidence="1" type="ORF">D9619_011930</name>
</gene>
<dbReference type="Gene3D" id="2.130.10.10">
    <property type="entry name" value="YVTN repeat-like/Quinoprotein amine dehydrogenase"/>
    <property type="match status" value="1"/>
</dbReference>
<dbReference type="EMBL" id="JAACJJ010000044">
    <property type="protein sequence ID" value="KAF5314452.1"/>
    <property type="molecule type" value="Genomic_DNA"/>
</dbReference>
<proteinExistence type="predicted"/>
<dbReference type="PANTHER" id="PTHR13211">
    <property type="entry name" value="TELOMERASE CAJAL BODY PROTEIN 1"/>
    <property type="match status" value="1"/>
</dbReference>
<evidence type="ECO:0000313" key="2">
    <source>
        <dbReference type="Proteomes" id="UP000567179"/>
    </source>
</evidence>
<keyword evidence="2" id="KW-1185">Reference proteome</keyword>
<dbReference type="SUPFAM" id="SSF50978">
    <property type="entry name" value="WD40 repeat-like"/>
    <property type="match status" value="1"/>
</dbReference>
<dbReference type="AlphaFoldDB" id="A0A8H5B2E1"/>
<dbReference type="InterPro" id="IPR051150">
    <property type="entry name" value="SWT21/TCAB1_mRNA_Telomere"/>
</dbReference>
<dbReference type="InterPro" id="IPR015943">
    <property type="entry name" value="WD40/YVTN_repeat-like_dom_sf"/>
</dbReference>